<comment type="caution">
    <text evidence="9">The sequence shown here is derived from an EMBL/GenBank/DDBJ whole genome shotgun (WGS) entry which is preliminary data.</text>
</comment>
<feature type="chain" id="PRO_5017656936" description="Acyl-peptide hydrolase" evidence="7">
    <location>
        <begin position="30"/>
        <end position="691"/>
    </location>
</feature>
<proteinExistence type="predicted"/>
<dbReference type="EMBL" id="DPIY01000001">
    <property type="protein sequence ID" value="HCT55712.1"/>
    <property type="molecule type" value="Genomic_DNA"/>
</dbReference>
<dbReference type="InterPro" id="IPR011042">
    <property type="entry name" value="6-blade_b-propeller_TolB-like"/>
</dbReference>
<dbReference type="AlphaFoldDB" id="A0A3D4V4M8"/>
<keyword evidence="3" id="KW-0007">Acetylation</keyword>
<dbReference type="OMA" id="EFGFNFK"/>
<dbReference type="Gene3D" id="3.40.50.1820">
    <property type="entry name" value="alpha/beta hydrolase"/>
    <property type="match status" value="1"/>
</dbReference>
<evidence type="ECO:0000256" key="6">
    <source>
        <dbReference type="ARBA" id="ARBA00045885"/>
    </source>
</evidence>
<dbReference type="SUPFAM" id="SSF82171">
    <property type="entry name" value="DPP6 N-terminal domain-like"/>
    <property type="match status" value="1"/>
</dbReference>
<protein>
    <recommendedName>
        <fullName evidence="5">Acyl-peptide hydrolase</fullName>
    </recommendedName>
    <alternativeName>
        <fullName evidence="4">Acylaminoacyl-peptidase</fullName>
    </alternativeName>
</protein>
<keyword evidence="7" id="KW-0732">Signal</keyword>
<sequence>MIPCSASRVPLSYLAVLTAMVLSPAVVQAQLRGVMPRDALVHETASDVQIAPDGRQLVYVRQNVDSLRDKRLRTLWTVNADGSAHRQLLPGSNETAPRWSPDGTQLVFRSDREGGAQLWTMQVASGALKRLTSVARGPLGAAWSPDGKQIAFTSLVPEPALSIAQQIAPPAGATWAPPARAFDKLIYRFDGAGELERGWSQLFVVDVASGTTRQLTKGAYHVGGGNGRGSGVPSWSPDGKTILISANRRPDYEIESTDTEVMAVDVVSGDVRALTTRFGPDNRPMMSPDGQWIAFTGYDDRRLGYQNHELYVMRADGSARRSLTASYDRSVGSPVWAPDSRGLYVELNNEGETQVGYVPLAGGVPRTIARHLGNGQTAYEGSGYSVSRAGRVAFVTSRGNHPGGVATAAIGDSSPKVLAGMNAVLLANARMGEVEMFWTPSSHDGWRVQSWLIKPPGFDASKKYPILLEIHGGPFLGYGDRFDLEKQALAGAGYLVLYVNPRGSTSYGEKFANGIHHDYPNFDRLDLESAVDAVIAKGIVDTTRLYVAGGSGGGVLTAWITSYTHRYRAAVVEYPVINWTSWLWTADTPRGTTTWFPGAPWDHEAQYAKRSPLSRVQFVKTPTMVLTGELDYRTPMSESEQWYSALRFRGVEAVLVKVPGEPHGIRESPSHWLQKMAYVQGWLDGHGGRQP</sequence>
<keyword evidence="2" id="KW-0720">Serine protease</keyword>
<dbReference type="Gene3D" id="2.120.10.30">
    <property type="entry name" value="TolB, C-terminal domain"/>
    <property type="match status" value="2"/>
</dbReference>
<dbReference type="InterPro" id="IPR029058">
    <property type="entry name" value="AB_hydrolase_fold"/>
</dbReference>
<dbReference type="Pfam" id="PF07676">
    <property type="entry name" value="PD40"/>
    <property type="match status" value="4"/>
</dbReference>
<reference evidence="9 10" key="1">
    <citation type="journal article" date="2018" name="Nat. Biotechnol.">
        <title>A standardized bacterial taxonomy based on genome phylogeny substantially revises the tree of life.</title>
        <authorList>
            <person name="Parks D.H."/>
            <person name="Chuvochina M."/>
            <person name="Waite D.W."/>
            <person name="Rinke C."/>
            <person name="Skarshewski A."/>
            <person name="Chaumeil P.A."/>
            <person name="Hugenholtz P."/>
        </authorList>
    </citation>
    <scope>NUCLEOTIDE SEQUENCE [LARGE SCALE GENOMIC DNA]</scope>
    <source>
        <strain evidence="9">UBA8844</strain>
    </source>
</reference>
<organism evidence="9 10">
    <name type="scientific">Gemmatimonas aurantiaca</name>
    <dbReference type="NCBI Taxonomy" id="173480"/>
    <lineage>
        <taxon>Bacteria</taxon>
        <taxon>Pseudomonadati</taxon>
        <taxon>Gemmatimonadota</taxon>
        <taxon>Gemmatimonadia</taxon>
        <taxon>Gemmatimonadales</taxon>
        <taxon>Gemmatimonadaceae</taxon>
        <taxon>Gemmatimonas</taxon>
    </lineage>
</organism>
<dbReference type="PANTHER" id="PTHR42776:SF27">
    <property type="entry name" value="DIPEPTIDYL PEPTIDASE FAMILY MEMBER 6"/>
    <property type="match status" value="1"/>
</dbReference>
<evidence type="ECO:0000259" key="8">
    <source>
        <dbReference type="Pfam" id="PF00326"/>
    </source>
</evidence>
<comment type="function">
    <text evidence="6">This enzyme catalyzes the hydrolysis of the N-terminal peptide bond of an N-acetylated peptide to generate an N-acetylated amino acid and a peptide with a free N-terminus. It preferentially cleaves off Ac-Ala, Ac-Met and Ac-Ser. Also, involved in the degradation of oxidized and glycated proteins.</text>
</comment>
<evidence type="ECO:0000256" key="3">
    <source>
        <dbReference type="ARBA" id="ARBA00022990"/>
    </source>
</evidence>
<evidence type="ECO:0000256" key="1">
    <source>
        <dbReference type="ARBA" id="ARBA00022801"/>
    </source>
</evidence>
<evidence type="ECO:0000256" key="2">
    <source>
        <dbReference type="ARBA" id="ARBA00022825"/>
    </source>
</evidence>
<accession>A0A3D4V4M8</accession>
<feature type="domain" description="Peptidase S9 prolyl oligopeptidase catalytic" evidence="8">
    <location>
        <begin position="482"/>
        <end position="685"/>
    </location>
</feature>
<dbReference type="InterPro" id="IPR002471">
    <property type="entry name" value="Pept_S9_AS"/>
</dbReference>
<evidence type="ECO:0000313" key="9">
    <source>
        <dbReference type="EMBL" id="HCT55712.1"/>
    </source>
</evidence>
<feature type="signal peptide" evidence="7">
    <location>
        <begin position="1"/>
        <end position="29"/>
    </location>
</feature>
<dbReference type="PANTHER" id="PTHR42776">
    <property type="entry name" value="SERINE PEPTIDASE S9 FAMILY MEMBER"/>
    <property type="match status" value="1"/>
</dbReference>
<evidence type="ECO:0000256" key="7">
    <source>
        <dbReference type="SAM" id="SignalP"/>
    </source>
</evidence>
<name>A0A3D4V4M8_9BACT</name>
<keyword evidence="2" id="KW-0645">Protease</keyword>
<dbReference type="InterPro" id="IPR011659">
    <property type="entry name" value="WD40"/>
</dbReference>
<evidence type="ECO:0000313" key="10">
    <source>
        <dbReference type="Proteomes" id="UP000264071"/>
    </source>
</evidence>
<evidence type="ECO:0000256" key="4">
    <source>
        <dbReference type="ARBA" id="ARBA00032284"/>
    </source>
</evidence>
<dbReference type="SUPFAM" id="SSF53474">
    <property type="entry name" value="alpha/beta-Hydrolases"/>
    <property type="match status" value="1"/>
</dbReference>
<dbReference type="GO" id="GO:0006508">
    <property type="term" value="P:proteolysis"/>
    <property type="evidence" value="ECO:0007669"/>
    <property type="project" value="InterPro"/>
</dbReference>
<evidence type="ECO:0000256" key="5">
    <source>
        <dbReference type="ARBA" id="ARBA00032596"/>
    </source>
</evidence>
<keyword evidence="1" id="KW-0378">Hydrolase</keyword>
<dbReference type="PROSITE" id="PS00708">
    <property type="entry name" value="PRO_ENDOPEP_SER"/>
    <property type="match status" value="1"/>
</dbReference>
<dbReference type="GO" id="GO:0004252">
    <property type="term" value="F:serine-type endopeptidase activity"/>
    <property type="evidence" value="ECO:0007669"/>
    <property type="project" value="InterPro"/>
</dbReference>
<dbReference type="Pfam" id="PF00326">
    <property type="entry name" value="Peptidase_S9"/>
    <property type="match status" value="1"/>
</dbReference>
<gene>
    <name evidence="9" type="ORF">DGD08_00720</name>
</gene>
<dbReference type="InterPro" id="IPR001375">
    <property type="entry name" value="Peptidase_S9_cat"/>
</dbReference>
<dbReference type="Proteomes" id="UP000264071">
    <property type="component" value="Unassembled WGS sequence"/>
</dbReference>